<reference evidence="2" key="1">
    <citation type="submission" date="2021-01" db="EMBL/GenBank/DDBJ databases">
        <title>KCTC 19127 draft genome.</title>
        <authorList>
            <person name="An D."/>
        </authorList>
    </citation>
    <scope>NUCLEOTIDE SEQUENCE</scope>
    <source>
        <strain evidence="2">KCTC 19127</strain>
    </source>
</reference>
<feature type="region of interest" description="Disordered" evidence="1">
    <location>
        <begin position="1"/>
        <end position="25"/>
    </location>
</feature>
<dbReference type="RefSeq" id="WP_205256653.1">
    <property type="nucleotide sequence ID" value="NZ_BAAAPV010000004.1"/>
</dbReference>
<evidence type="ECO:0000313" key="2">
    <source>
        <dbReference type="EMBL" id="MBM9476538.1"/>
    </source>
</evidence>
<evidence type="ECO:0000313" key="3">
    <source>
        <dbReference type="Proteomes" id="UP000663801"/>
    </source>
</evidence>
<proteinExistence type="predicted"/>
<keyword evidence="3" id="KW-1185">Reference proteome</keyword>
<name>A0A938YKU4_9ACTN</name>
<accession>A0A938YKU4</accession>
<comment type="caution">
    <text evidence="2">The sequence shown here is derived from an EMBL/GenBank/DDBJ whole genome shotgun (WGS) entry which is preliminary data.</text>
</comment>
<evidence type="ECO:0000256" key="1">
    <source>
        <dbReference type="SAM" id="MobiDB-lite"/>
    </source>
</evidence>
<dbReference type="AlphaFoldDB" id="A0A938YKU4"/>
<sequence>MTTDEHGNDPGPPVDLSIGPDGQPPRFCWFDPRSDEQVYAATADDLLAEWMPGYLDRDEAGRLDARTRHALHVRRALVGKLAAEATDLTEEQRQVLLAEPDDMPDVERWDARVPLVLLDTRFRPHTDRPAPVADGDGDVREATVLWLRVSDAEAYLLSLAHAGVIRLDVHA</sequence>
<dbReference type="EMBL" id="JAERWL010000008">
    <property type="protein sequence ID" value="MBM9476538.1"/>
    <property type="molecule type" value="Genomic_DNA"/>
</dbReference>
<gene>
    <name evidence="2" type="ORF">JL107_08800</name>
</gene>
<organism evidence="2 3">
    <name type="scientific">Nakamurella flavida</name>
    <dbReference type="NCBI Taxonomy" id="363630"/>
    <lineage>
        <taxon>Bacteria</taxon>
        <taxon>Bacillati</taxon>
        <taxon>Actinomycetota</taxon>
        <taxon>Actinomycetes</taxon>
        <taxon>Nakamurellales</taxon>
        <taxon>Nakamurellaceae</taxon>
        <taxon>Nakamurella</taxon>
    </lineage>
</organism>
<dbReference type="Proteomes" id="UP000663801">
    <property type="component" value="Unassembled WGS sequence"/>
</dbReference>
<protein>
    <submittedName>
        <fullName evidence="2">Uncharacterized protein</fullName>
    </submittedName>
</protein>